<dbReference type="EMBL" id="CP009974">
    <property type="protein sequence ID" value="AJA15882.1"/>
    <property type="molecule type" value="Genomic_DNA"/>
</dbReference>
<reference evidence="5 6" key="2">
    <citation type="submission" date="2014-11" db="EMBL/GenBank/DDBJ databases">
        <title>Draft genome sequence of the solvent-tolerant Pseudomonas putida S12 including megaplasmid pTTS12.</title>
        <authorList>
            <person name="Wierckx N."/>
            <person name="Nijkamp J."/>
            <person name="Ballerstedt H."/>
            <person name="Siezen R.J."/>
            <person name="Wels M."/>
            <person name="de Ridder D."/>
            <person name="de Winde J.H."/>
            <person name="Ruijssenaars H.J."/>
        </authorList>
    </citation>
    <scope>NUCLEOTIDE SEQUENCE [LARGE SCALE GENOMIC DNA]</scope>
    <source>
        <strain evidence="5 6">S12</strain>
    </source>
</reference>
<dbReference type="CDD" id="cd06133">
    <property type="entry name" value="ERI-1_3'hExo_like"/>
    <property type="match status" value="1"/>
</dbReference>
<dbReference type="GO" id="GO:0003676">
    <property type="term" value="F:nucleic acid binding"/>
    <property type="evidence" value="ECO:0007669"/>
    <property type="project" value="InterPro"/>
</dbReference>
<dbReference type="InterPro" id="IPR012337">
    <property type="entry name" value="RNaseH-like_sf"/>
</dbReference>
<evidence type="ECO:0000259" key="4">
    <source>
        <dbReference type="SMART" id="SM00479"/>
    </source>
</evidence>
<dbReference type="InterPro" id="IPR051274">
    <property type="entry name" value="3-5_Exoribonuclease"/>
</dbReference>
<keyword evidence="3 5" id="KW-0269">Exonuclease</keyword>
<sequence>MSNQQLQTIQLNLSQYRYLYCVDLEATCDELMPGEPSRGLVVTPGEMETIELGLVVIDQRERRVAGSFQSFVRPRLHPQITSFCRQLTTIEQSDIDSAPGFVDAMQRLSDFASVYAGAAWLSWGKYDATQIRRDGAINQTSCLLEKIPHFNVKDWFEQVFGERPGALKPTVEQLGLAWAGTYHRGIDDANNVAAVVLHLLGQPAV</sequence>
<dbReference type="GO" id="GO:0000175">
    <property type="term" value="F:3'-5'-RNA exonuclease activity"/>
    <property type="evidence" value="ECO:0007669"/>
    <property type="project" value="InterPro"/>
</dbReference>
<gene>
    <name evidence="5" type="ORF">RPPX_21895</name>
</gene>
<dbReference type="PANTHER" id="PTHR23044:SF61">
    <property type="entry name" value="3'-5' EXORIBONUCLEASE 1-RELATED"/>
    <property type="match status" value="1"/>
</dbReference>
<evidence type="ECO:0000256" key="2">
    <source>
        <dbReference type="ARBA" id="ARBA00022801"/>
    </source>
</evidence>
<accession>A0AA34RYZ0</accession>
<dbReference type="Gene3D" id="3.30.420.10">
    <property type="entry name" value="Ribonuclease H-like superfamily/Ribonuclease H"/>
    <property type="match status" value="1"/>
</dbReference>
<feature type="domain" description="Exonuclease" evidence="4">
    <location>
        <begin position="18"/>
        <end position="205"/>
    </location>
</feature>
<dbReference type="PANTHER" id="PTHR23044">
    <property type="entry name" value="3'-5' EXONUCLEASE ERI1-RELATED"/>
    <property type="match status" value="1"/>
</dbReference>
<keyword evidence="2" id="KW-0378">Hydrolase</keyword>
<dbReference type="RefSeq" id="WP_019437113.1">
    <property type="nucleotide sequence ID" value="NZ_ALNR01000064.1"/>
</dbReference>
<evidence type="ECO:0000256" key="3">
    <source>
        <dbReference type="ARBA" id="ARBA00022839"/>
    </source>
</evidence>
<evidence type="ECO:0000313" key="6">
    <source>
        <dbReference type="Proteomes" id="UP000017753"/>
    </source>
</evidence>
<dbReference type="SMART" id="SM00479">
    <property type="entry name" value="EXOIII"/>
    <property type="match status" value="1"/>
</dbReference>
<proteinExistence type="predicted"/>
<dbReference type="InterPro" id="IPR013520">
    <property type="entry name" value="Ribonucl_H"/>
</dbReference>
<protein>
    <submittedName>
        <fullName evidence="5">Exonuclease</fullName>
    </submittedName>
</protein>
<keyword evidence="1" id="KW-0540">Nuclease</keyword>
<evidence type="ECO:0000313" key="5">
    <source>
        <dbReference type="EMBL" id="AJA15882.1"/>
    </source>
</evidence>
<dbReference type="SUPFAM" id="SSF53098">
    <property type="entry name" value="Ribonuclease H-like"/>
    <property type="match status" value="1"/>
</dbReference>
<dbReference type="AlphaFoldDB" id="A0AA34RYZ0"/>
<dbReference type="InterPro" id="IPR047201">
    <property type="entry name" value="ERI-1_3'hExo-like"/>
</dbReference>
<dbReference type="Proteomes" id="UP000017753">
    <property type="component" value="Chromosome"/>
</dbReference>
<dbReference type="InterPro" id="IPR036397">
    <property type="entry name" value="RNaseH_sf"/>
</dbReference>
<dbReference type="Pfam" id="PF00929">
    <property type="entry name" value="RNase_T"/>
    <property type="match status" value="1"/>
</dbReference>
<name>A0AA34RYZ0_PSEPU</name>
<dbReference type="GO" id="GO:0006259">
    <property type="term" value="P:DNA metabolic process"/>
    <property type="evidence" value="ECO:0007669"/>
    <property type="project" value="UniProtKB-ARBA"/>
</dbReference>
<evidence type="ECO:0000256" key="1">
    <source>
        <dbReference type="ARBA" id="ARBA00022722"/>
    </source>
</evidence>
<organism evidence="5 6">
    <name type="scientific">Pseudomonas putida S12</name>
    <dbReference type="NCBI Taxonomy" id="1215087"/>
    <lineage>
        <taxon>Bacteria</taxon>
        <taxon>Pseudomonadati</taxon>
        <taxon>Pseudomonadota</taxon>
        <taxon>Gammaproteobacteria</taxon>
        <taxon>Pseudomonadales</taxon>
        <taxon>Pseudomonadaceae</taxon>
        <taxon>Pseudomonas</taxon>
    </lineage>
</organism>
<reference evidence="5 6" key="1">
    <citation type="submission" date="2014-11" db="EMBL/GenBank/DDBJ databases">
        <title>Complete genome sequence of Pseudomonas putida S12 including megaplasmid pTTS12.</title>
        <authorList>
            <person name="Kuepper J."/>
            <person name="Ruijssenaars H.J."/>
            <person name="Blank L.M."/>
            <person name="de Winde J.H."/>
            <person name="Wierckx N."/>
        </authorList>
    </citation>
    <scope>NUCLEOTIDE SEQUENCE [LARGE SCALE GENOMIC DNA]</scope>
    <source>
        <strain evidence="5 6">S12</strain>
    </source>
</reference>